<dbReference type="InterPro" id="IPR017907">
    <property type="entry name" value="Znf_RING_CS"/>
</dbReference>
<dbReference type="NCBIfam" id="TIGR00599">
    <property type="entry name" value="rad18"/>
    <property type="match status" value="1"/>
</dbReference>
<keyword evidence="10 16" id="KW-0863">Zinc-finger</keyword>
<dbReference type="SMART" id="SM00513">
    <property type="entry name" value="SAP"/>
    <property type="match status" value="1"/>
</dbReference>
<dbReference type="InterPro" id="IPR003034">
    <property type="entry name" value="SAP_dom"/>
</dbReference>
<dbReference type="SMART" id="SM00734">
    <property type="entry name" value="ZnF_Rad18"/>
    <property type="match status" value="1"/>
</dbReference>
<dbReference type="GO" id="GO:0006513">
    <property type="term" value="P:protein monoubiquitination"/>
    <property type="evidence" value="ECO:0007669"/>
    <property type="project" value="InterPro"/>
</dbReference>
<feature type="domain" description="SAP" evidence="21">
    <location>
        <begin position="257"/>
        <end position="291"/>
    </location>
</feature>
<dbReference type="Pfam" id="PF13923">
    <property type="entry name" value="zf-C3HC4_2"/>
    <property type="match status" value="1"/>
</dbReference>
<keyword evidence="14 17" id="KW-0234">DNA repair</keyword>
<dbReference type="InterPro" id="IPR006642">
    <property type="entry name" value="Rad18_UBZ4"/>
</dbReference>
<evidence type="ECO:0000256" key="7">
    <source>
        <dbReference type="ARBA" id="ARBA00022679"/>
    </source>
</evidence>
<feature type="compositionally biased region" description="Low complexity" evidence="19">
    <location>
        <begin position="121"/>
        <end position="147"/>
    </location>
</feature>
<evidence type="ECO:0000313" key="23">
    <source>
        <dbReference type="EMBL" id="PHH55603.1"/>
    </source>
</evidence>
<evidence type="ECO:0000256" key="19">
    <source>
        <dbReference type="SAM" id="MobiDB-lite"/>
    </source>
</evidence>
<dbReference type="InterPro" id="IPR039577">
    <property type="entry name" value="Rad18"/>
</dbReference>
<dbReference type="Proteomes" id="UP000222788">
    <property type="component" value="Unassembled WGS sequence"/>
</dbReference>
<dbReference type="PROSITE" id="PS50089">
    <property type="entry name" value="ZF_RING_2"/>
    <property type="match status" value="1"/>
</dbReference>
<dbReference type="GO" id="GO:0061630">
    <property type="term" value="F:ubiquitin protein ligase activity"/>
    <property type="evidence" value="ECO:0007669"/>
    <property type="project" value="UniProtKB-UniRule"/>
</dbReference>
<feature type="compositionally biased region" description="Polar residues" evidence="19">
    <location>
        <begin position="412"/>
        <end position="429"/>
    </location>
</feature>
<evidence type="ECO:0000256" key="12">
    <source>
        <dbReference type="ARBA" id="ARBA00022833"/>
    </source>
</evidence>
<evidence type="ECO:0000256" key="13">
    <source>
        <dbReference type="ARBA" id="ARBA00023125"/>
    </source>
</evidence>
<evidence type="ECO:0000256" key="15">
    <source>
        <dbReference type="ARBA" id="ARBA00023242"/>
    </source>
</evidence>
<evidence type="ECO:0000256" key="1">
    <source>
        <dbReference type="ARBA" id="ARBA00000900"/>
    </source>
</evidence>
<evidence type="ECO:0000256" key="11">
    <source>
        <dbReference type="ARBA" id="ARBA00022786"/>
    </source>
</evidence>
<dbReference type="AlphaFoldDB" id="A0A2C5XHP8"/>
<dbReference type="GO" id="GO:0008270">
    <property type="term" value="F:zinc ion binding"/>
    <property type="evidence" value="ECO:0007669"/>
    <property type="project" value="UniProtKB-KW"/>
</dbReference>
<evidence type="ECO:0000256" key="2">
    <source>
        <dbReference type="ARBA" id="ARBA00004123"/>
    </source>
</evidence>
<dbReference type="SMART" id="SM00184">
    <property type="entry name" value="RING"/>
    <property type="match status" value="1"/>
</dbReference>
<comment type="subcellular location">
    <subcellularLocation>
        <location evidence="2 18">Nucleus</location>
    </subcellularLocation>
</comment>
<evidence type="ECO:0000256" key="10">
    <source>
        <dbReference type="ARBA" id="ARBA00022771"/>
    </source>
</evidence>
<keyword evidence="15 18" id="KW-0539">Nucleus</keyword>
<protein>
    <recommendedName>
        <fullName evidence="6 18">Postreplication repair E3 ubiquitin-protein ligase RAD18</fullName>
        <ecNumber evidence="5 18">2.3.2.27</ecNumber>
    </recommendedName>
    <alternativeName>
        <fullName evidence="18">RING-type E3 ubiquitin transferase RAD18</fullName>
    </alternativeName>
</protein>
<dbReference type="GO" id="GO:0003697">
    <property type="term" value="F:single-stranded DNA binding"/>
    <property type="evidence" value="ECO:0007669"/>
    <property type="project" value="UniProtKB-UniRule"/>
</dbReference>
<evidence type="ECO:0000313" key="24">
    <source>
        <dbReference type="Proteomes" id="UP000222788"/>
    </source>
</evidence>
<dbReference type="EMBL" id="APWK03000009">
    <property type="protein sequence ID" value="PHH55603.1"/>
    <property type="molecule type" value="Genomic_DNA"/>
</dbReference>
<evidence type="ECO:0000256" key="17">
    <source>
        <dbReference type="PROSITE-ProRule" id="PRU01256"/>
    </source>
</evidence>
<dbReference type="SUPFAM" id="SSF57850">
    <property type="entry name" value="RING/U-box"/>
    <property type="match status" value="1"/>
</dbReference>
<dbReference type="UniPathway" id="UPA00143"/>
<dbReference type="GO" id="GO:0006281">
    <property type="term" value="P:DNA repair"/>
    <property type="evidence" value="ECO:0007669"/>
    <property type="project" value="UniProtKB-KW"/>
</dbReference>
<comment type="caution">
    <text evidence="23">The sequence shown here is derived from an EMBL/GenBank/DDBJ whole genome shotgun (WGS) entry which is preliminary data.</text>
</comment>
<evidence type="ECO:0000256" key="16">
    <source>
        <dbReference type="PROSITE-ProRule" id="PRU00175"/>
    </source>
</evidence>
<proteinExistence type="inferred from homology"/>
<dbReference type="OrthoDB" id="9049620at2759"/>
<dbReference type="PROSITE" id="PS51908">
    <property type="entry name" value="ZF_UBZ4"/>
    <property type="match status" value="1"/>
</dbReference>
<feature type="domain" description="UBZ4-type" evidence="22">
    <location>
        <begin position="197"/>
        <end position="224"/>
    </location>
</feature>
<dbReference type="InterPro" id="IPR001841">
    <property type="entry name" value="Znf_RING"/>
</dbReference>
<dbReference type="InterPro" id="IPR013083">
    <property type="entry name" value="Znf_RING/FYVE/PHD"/>
</dbReference>
<feature type="region of interest" description="Disordered" evidence="19">
    <location>
        <begin position="110"/>
        <end position="161"/>
    </location>
</feature>
<feature type="compositionally biased region" description="Polar residues" evidence="19">
    <location>
        <begin position="366"/>
        <end position="378"/>
    </location>
</feature>
<organism evidence="23 24">
    <name type="scientific">Ceratocystis fimbriata CBS 114723</name>
    <dbReference type="NCBI Taxonomy" id="1035309"/>
    <lineage>
        <taxon>Eukaryota</taxon>
        <taxon>Fungi</taxon>
        <taxon>Dikarya</taxon>
        <taxon>Ascomycota</taxon>
        <taxon>Pezizomycotina</taxon>
        <taxon>Sordariomycetes</taxon>
        <taxon>Hypocreomycetidae</taxon>
        <taxon>Microascales</taxon>
        <taxon>Ceratocystidaceae</taxon>
        <taxon>Ceratocystis</taxon>
    </lineage>
</organism>
<evidence type="ECO:0000259" key="20">
    <source>
        <dbReference type="PROSITE" id="PS50089"/>
    </source>
</evidence>
<keyword evidence="11 18" id="KW-0833">Ubl conjugation pathway</keyword>
<evidence type="ECO:0000256" key="4">
    <source>
        <dbReference type="ARBA" id="ARBA00009506"/>
    </source>
</evidence>
<dbReference type="InterPro" id="IPR004580">
    <property type="entry name" value="Rad18_fungi"/>
</dbReference>
<evidence type="ECO:0000256" key="14">
    <source>
        <dbReference type="ARBA" id="ARBA00023204"/>
    </source>
</evidence>
<dbReference type="GO" id="GO:0005634">
    <property type="term" value="C:nucleus"/>
    <property type="evidence" value="ECO:0007669"/>
    <property type="project" value="UniProtKB-SubCell"/>
</dbReference>
<keyword evidence="8 18" id="KW-0479">Metal-binding</keyword>
<evidence type="ECO:0000259" key="21">
    <source>
        <dbReference type="PROSITE" id="PS50800"/>
    </source>
</evidence>
<dbReference type="GO" id="GO:0097505">
    <property type="term" value="C:Rad6-Rad18 complex"/>
    <property type="evidence" value="ECO:0007669"/>
    <property type="project" value="TreeGrafter"/>
</dbReference>
<reference evidence="23 24" key="2">
    <citation type="journal article" date="2013" name="IMA Fungus">
        <title>IMA Genome-F 1: Ceratocystis fimbriata: Draft nuclear genome sequence for the plant pathogen, Ceratocystis fimbriata.</title>
        <authorList>
            <person name="Wilken P.M."/>
            <person name="Steenkamp E.T."/>
            <person name="Wingfield M.J."/>
            <person name="de Beer Z.W."/>
            <person name="Wingfield B.D."/>
        </authorList>
    </citation>
    <scope>NUCLEOTIDE SEQUENCE [LARGE SCALE GENOMIC DNA]</scope>
    <source>
        <strain evidence="23 24">CBS 114723</strain>
    </source>
</reference>
<sequence>MADTGVPDIPDTTDWLTTFVPEMGPVEAAMRCEVCKDFYKTPMITSCNHTFCSLCIRRVLRDTSKCPLCSSLDQEMKLRKCPALEDTIEAFVTARSALIKFCQKKNAQHEQQGQQRVTEVPPSSLGLPSPSSKRTHLEATTANSTTESTRRSKRIRSSGKSTISYTLDSEAIEDDIAEVHSSNSQDPDFEVVPEDGLVPCPICNKRMKEVQVFTHLNTCGSISISPATPTAALPKTNPFQHLQPETKPPERLPVLSYSLLKDAHLRRKLTELGLPSHGSRALQISRHQEWTTLWNANCDSRKPKRKQELLRDLDQWERLIANPRQNRLPVHSSGRINIKDKDFDATSWASKHKESFQELVIDAQRSRAQAKNAQESTEPSSSLSLSNPALANSAQPAILSRSPSVEIIHTQTSINRSPSAVTQDPSQDLAQDPMLSPSQSRTNRMKKRLESSPNRALGL</sequence>
<dbReference type="Gene3D" id="3.30.40.10">
    <property type="entry name" value="Zinc/RING finger domain, C3HC4 (zinc finger)"/>
    <property type="match status" value="1"/>
</dbReference>
<dbReference type="EC" id="2.3.2.27" evidence="5 18"/>
<accession>A0A2C5XHP8</accession>
<evidence type="ECO:0000259" key="22">
    <source>
        <dbReference type="PROSITE" id="PS51908"/>
    </source>
</evidence>
<dbReference type="GO" id="GO:0006301">
    <property type="term" value="P:DNA damage tolerance"/>
    <property type="evidence" value="ECO:0007669"/>
    <property type="project" value="InterPro"/>
</dbReference>
<dbReference type="PANTHER" id="PTHR14134">
    <property type="entry name" value="E3 UBIQUITIN-PROTEIN LIGASE RAD18"/>
    <property type="match status" value="1"/>
</dbReference>
<feature type="compositionally biased region" description="Low complexity" evidence="19">
    <location>
        <begin position="379"/>
        <end position="389"/>
    </location>
</feature>
<comment type="similarity">
    <text evidence="4 18">Belongs to the RAD18 family.</text>
</comment>
<reference evidence="23 24" key="1">
    <citation type="journal article" date="2013" name="Fungal Biol.">
        <title>Analysis of microsatellite markers in the genome of the plant pathogen Ceratocystis fimbriata.</title>
        <authorList>
            <person name="Simpson M.C."/>
            <person name="Wilken P.M."/>
            <person name="Coetzee M.P."/>
            <person name="Wingfield M.J."/>
            <person name="Wingfield B.D."/>
        </authorList>
    </citation>
    <scope>NUCLEOTIDE SEQUENCE [LARGE SCALE GENOMIC DNA]</scope>
    <source>
        <strain evidence="23 24">CBS 114723</strain>
    </source>
</reference>
<evidence type="ECO:0000256" key="9">
    <source>
        <dbReference type="ARBA" id="ARBA00022763"/>
    </source>
</evidence>
<keyword evidence="13 18" id="KW-0238">DNA-binding</keyword>
<dbReference type="FunFam" id="3.30.40.10:FF:000172">
    <property type="entry name" value="E3 ubiquitin-protein ligase RAD18"/>
    <property type="match status" value="1"/>
</dbReference>
<evidence type="ECO:0000256" key="18">
    <source>
        <dbReference type="RuleBase" id="RU368093"/>
    </source>
</evidence>
<evidence type="ECO:0000256" key="5">
    <source>
        <dbReference type="ARBA" id="ARBA00012483"/>
    </source>
</evidence>
<evidence type="ECO:0000256" key="8">
    <source>
        <dbReference type="ARBA" id="ARBA00022723"/>
    </source>
</evidence>
<comment type="pathway">
    <text evidence="3 18">Protein modification; protein ubiquitination.</text>
</comment>
<keyword evidence="7 18" id="KW-0808">Transferase</keyword>
<keyword evidence="9 17" id="KW-0227">DNA damage</keyword>
<evidence type="ECO:0000256" key="3">
    <source>
        <dbReference type="ARBA" id="ARBA00004906"/>
    </source>
</evidence>
<dbReference type="PROSITE" id="PS50800">
    <property type="entry name" value="SAP"/>
    <property type="match status" value="1"/>
</dbReference>
<name>A0A2C5XHP8_9PEZI</name>
<keyword evidence="12 18" id="KW-0862">Zinc</keyword>
<dbReference type="PROSITE" id="PS00518">
    <property type="entry name" value="ZF_RING_1"/>
    <property type="match status" value="1"/>
</dbReference>
<keyword evidence="24" id="KW-1185">Reference proteome</keyword>
<gene>
    <name evidence="23" type="primary">rad18</name>
    <name evidence="23" type="ORF">CFIMG_000905RA</name>
</gene>
<feature type="region of interest" description="Disordered" evidence="19">
    <location>
        <begin position="366"/>
        <end position="389"/>
    </location>
</feature>
<comment type="function">
    <text evidence="18">E3 RING-finger protein, member of the UBC2/RAD6 epistasis group. Associates to the E2 ubiquitin conjugating enzyme UBC2/RAD6 to form the UBC2-RAD18 ubiquitin ligase complex involved in postreplicative repair (PRR) of damaged DNA.</text>
</comment>
<comment type="subunit">
    <text evidence="18">Interacts with E2 UBC2, forming a complex with ubiquitin ligase activity.</text>
</comment>
<feature type="domain" description="RING-type" evidence="20">
    <location>
        <begin position="32"/>
        <end position="70"/>
    </location>
</feature>
<feature type="region of interest" description="Disordered" evidence="19">
    <location>
        <begin position="412"/>
        <end position="459"/>
    </location>
</feature>
<dbReference type="STRING" id="1035309.A0A2C5XHP8"/>
<dbReference type="PANTHER" id="PTHR14134:SF2">
    <property type="entry name" value="E3 UBIQUITIN-PROTEIN LIGASE RAD18"/>
    <property type="match status" value="1"/>
</dbReference>
<comment type="catalytic activity">
    <reaction evidence="1 18">
        <text>S-ubiquitinyl-[E2 ubiquitin-conjugating enzyme]-L-cysteine + [acceptor protein]-L-lysine = [E2 ubiquitin-conjugating enzyme]-L-cysteine + N(6)-ubiquitinyl-[acceptor protein]-L-lysine.</text>
        <dbReference type="EC" id="2.3.2.27"/>
    </reaction>
</comment>
<evidence type="ECO:0000256" key="6">
    <source>
        <dbReference type="ARBA" id="ARBA00015551"/>
    </source>
</evidence>